<accession>H7ENI5</accession>
<proteinExistence type="predicted"/>
<sequence length="370" mass="39364">MKKIALALAGIALASSSFAEGFKLSGFLRAGWSNTIDALDTDADGKGDTAEASTVKWLAGDYFGGNTRSRLNLGWSNADDTAGAFVRLQYTGAAESWNIAAVKYANVYFKGFDGKVIMAAGKIQDNYIGSDGWEGFSFLDGNSGFFAGVAPVDGLVIGGGAVVDYLDDVTVGDKEAHRASKNAAYAGAKYANDQFSVAAAYEFAGALYGNVNVTAVKDLLIALEASYASDDALDALSDGDDGFLYDAQLTFVEQVEYTGIENLTLGLASYQFLNDRDIDNTGKKDNLVVTINPAVRYDINELFAASLEGTVTISNWDEKELGDVNKTYATIVPAFYFKPAQGAEAHVFASISTDKDQAKHQVGTGLKFNF</sequence>
<evidence type="ECO:0000256" key="1">
    <source>
        <dbReference type="SAM" id="SignalP"/>
    </source>
</evidence>
<name>H7ENI5_9SPIR</name>
<feature type="chain" id="PRO_5003609849" evidence="1">
    <location>
        <begin position="20"/>
        <end position="370"/>
    </location>
</feature>
<dbReference type="EMBL" id="AGRW01000053">
    <property type="protein sequence ID" value="EIC00913.1"/>
    <property type="molecule type" value="Genomic_DNA"/>
</dbReference>
<feature type="signal peptide" evidence="1">
    <location>
        <begin position="1"/>
        <end position="19"/>
    </location>
</feature>
<dbReference type="Proteomes" id="UP000003571">
    <property type="component" value="Unassembled WGS sequence"/>
</dbReference>
<reference evidence="2 3" key="1">
    <citation type="submission" date="2011-09" db="EMBL/GenBank/DDBJ databases">
        <title>The draft genome of Treponema saccharophilum DSM 2985.</title>
        <authorList>
            <consortium name="US DOE Joint Genome Institute (JGI-PGF)"/>
            <person name="Lucas S."/>
            <person name="Copeland A."/>
            <person name="Lapidus A."/>
            <person name="Glavina del Rio T."/>
            <person name="Dalin E."/>
            <person name="Tice H."/>
            <person name="Bruce D."/>
            <person name="Goodwin L."/>
            <person name="Pitluck S."/>
            <person name="Peters L."/>
            <person name="Kyrpides N."/>
            <person name="Mavromatis K."/>
            <person name="Ivanova N."/>
            <person name="Markowitz V."/>
            <person name="Cheng J.-F."/>
            <person name="Hugenholtz P."/>
            <person name="Woyke T."/>
            <person name="Wu D."/>
            <person name="Gronow S."/>
            <person name="Wellnitz S."/>
            <person name="Brambilla E."/>
            <person name="Klenk H.-P."/>
            <person name="Eisen J.A."/>
        </authorList>
    </citation>
    <scope>NUCLEOTIDE SEQUENCE [LARGE SCALE GENOMIC DNA]</scope>
    <source>
        <strain evidence="2 3">DSM 2985</strain>
    </source>
</reference>
<dbReference type="RefSeq" id="WP_002706082.1">
    <property type="nucleotide sequence ID" value="NZ_AGRW01000053.1"/>
</dbReference>
<dbReference type="PATRIC" id="fig|907348.3.peg.2507"/>
<evidence type="ECO:0000313" key="3">
    <source>
        <dbReference type="Proteomes" id="UP000003571"/>
    </source>
</evidence>
<dbReference type="AlphaFoldDB" id="H7ENI5"/>
<keyword evidence="1" id="KW-0732">Signal</keyword>
<dbReference type="eggNOG" id="ENOG5030WKS">
    <property type="taxonomic scope" value="Bacteria"/>
</dbReference>
<organism evidence="2 3">
    <name type="scientific">Treponema saccharophilum DSM 2985</name>
    <dbReference type="NCBI Taxonomy" id="907348"/>
    <lineage>
        <taxon>Bacteria</taxon>
        <taxon>Pseudomonadati</taxon>
        <taxon>Spirochaetota</taxon>
        <taxon>Spirochaetia</taxon>
        <taxon>Spirochaetales</taxon>
        <taxon>Treponemataceae</taxon>
        <taxon>Treponema</taxon>
    </lineage>
</organism>
<keyword evidence="3" id="KW-1185">Reference proteome</keyword>
<gene>
    <name evidence="2" type="ORF">TresaDRAFT_0738</name>
</gene>
<evidence type="ECO:0000313" key="2">
    <source>
        <dbReference type="EMBL" id="EIC00913.1"/>
    </source>
</evidence>
<dbReference type="OrthoDB" id="9850141at2"/>
<protein>
    <submittedName>
        <fullName evidence="2">Uncharacterized protein</fullName>
    </submittedName>
</protein>
<comment type="caution">
    <text evidence="2">The sequence shown here is derived from an EMBL/GenBank/DDBJ whole genome shotgun (WGS) entry which is preliminary data.</text>
</comment>